<dbReference type="SUPFAM" id="SSF53756">
    <property type="entry name" value="UDP-Glycosyltransferase/glycogen phosphorylase"/>
    <property type="match status" value="1"/>
</dbReference>
<evidence type="ECO:0000259" key="11">
    <source>
        <dbReference type="Pfam" id="PF03033"/>
    </source>
</evidence>
<dbReference type="GO" id="GO:0071555">
    <property type="term" value="P:cell wall organization"/>
    <property type="evidence" value="ECO:0007669"/>
    <property type="project" value="UniProtKB-KW"/>
</dbReference>
<feature type="binding site" evidence="10">
    <location>
        <position position="165"/>
    </location>
    <ligand>
        <name>UDP-N-acetyl-alpha-D-glucosamine</name>
        <dbReference type="ChEBI" id="CHEBI:57705"/>
    </ligand>
</feature>
<evidence type="ECO:0000259" key="12">
    <source>
        <dbReference type="Pfam" id="PF04101"/>
    </source>
</evidence>
<proteinExistence type="inferred from homology"/>
<feature type="domain" description="Glycosyl transferase family 28 C-terminal" evidence="12">
    <location>
        <begin position="188"/>
        <end position="358"/>
    </location>
</feature>
<keyword evidence="8 10" id="KW-0131">Cell cycle</keyword>
<evidence type="ECO:0000313" key="14">
    <source>
        <dbReference type="Proteomes" id="UP000004754"/>
    </source>
</evidence>
<feature type="binding site" evidence="10">
    <location>
        <position position="124"/>
    </location>
    <ligand>
        <name>UDP-N-acetyl-alpha-D-glucosamine</name>
        <dbReference type="ChEBI" id="CHEBI:57705"/>
    </ligand>
</feature>
<keyword evidence="14" id="KW-1185">Reference proteome</keyword>
<name>E6MGC6_9FIRM</name>
<evidence type="ECO:0000313" key="13">
    <source>
        <dbReference type="EMBL" id="EFV01666.1"/>
    </source>
</evidence>
<reference evidence="13 14" key="1">
    <citation type="submission" date="2010-12" db="EMBL/GenBank/DDBJ databases">
        <authorList>
            <person name="Muzny D."/>
            <person name="Qin X."/>
            <person name="Deng J."/>
            <person name="Jiang H."/>
            <person name="Liu Y."/>
            <person name="Qu J."/>
            <person name="Song X.-Z."/>
            <person name="Zhang L."/>
            <person name="Thornton R."/>
            <person name="Coyle M."/>
            <person name="Francisco L."/>
            <person name="Jackson L."/>
            <person name="Javaid M."/>
            <person name="Korchina V."/>
            <person name="Kovar C."/>
            <person name="Mata R."/>
            <person name="Mathew T."/>
            <person name="Ngo R."/>
            <person name="Nguyen L."/>
            <person name="Nguyen N."/>
            <person name="Okwuonu G."/>
            <person name="Ongeri F."/>
            <person name="Pham C."/>
            <person name="Simmons D."/>
            <person name="Wilczek-Boney K."/>
            <person name="Hale W."/>
            <person name="Jakkamsetti A."/>
            <person name="Pham P."/>
            <person name="Ruth R."/>
            <person name="San Lucas F."/>
            <person name="Warren J."/>
            <person name="Zhang J."/>
            <person name="Zhao Z."/>
            <person name="Zhou C."/>
            <person name="Zhu D."/>
            <person name="Lee S."/>
            <person name="Bess C."/>
            <person name="Blankenburg K."/>
            <person name="Forbes L."/>
            <person name="Fu Q."/>
            <person name="Gubbala S."/>
            <person name="Hirani K."/>
            <person name="Jayaseelan J.C."/>
            <person name="Lara F."/>
            <person name="Munidasa M."/>
            <person name="Palculict T."/>
            <person name="Patil S."/>
            <person name="Pu L.-L."/>
            <person name="Saada N."/>
            <person name="Tang L."/>
            <person name="Weissenberger G."/>
            <person name="Zhu Y."/>
            <person name="Hemphill L."/>
            <person name="Shang Y."/>
            <person name="Youmans B."/>
            <person name="Ayvaz T."/>
            <person name="Ross M."/>
            <person name="Santibanez J."/>
            <person name="Aqrawi P."/>
            <person name="Gross S."/>
            <person name="Joshi V."/>
            <person name="Fowler G."/>
            <person name="Nazareth L."/>
            <person name="Reid J."/>
            <person name="Worley K."/>
            <person name="Petrosino J."/>
            <person name="Highlander S."/>
            <person name="Gibbs R."/>
        </authorList>
    </citation>
    <scope>NUCLEOTIDE SEQUENCE [LARGE SCALE GENOMIC DNA]</scope>
    <source>
        <strain evidence="13 14">ATCC 23263</strain>
    </source>
</reference>
<dbReference type="GO" id="GO:0051991">
    <property type="term" value="F:UDP-N-acetyl-D-glucosamine:N-acetylmuramoyl-L-alanyl-D-glutamyl-meso-2,6-diaminopimelyl-D-alanyl-D-alanine-diphosphoundecaprenol 4-beta-N-acetylglucosaminlytransferase activity"/>
    <property type="evidence" value="ECO:0007669"/>
    <property type="project" value="RHEA"/>
</dbReference>
<dbReference type="Proteomes" id="UP000004754">
    <property type="component" value="Unassembled WGS sequence"/>
</dbReference>
<sequence>MKSVLIAAGGTGGHIYPGLAIAACLKKHRPDIEITFVGSHVGMEKDIVPQYGYPMAFINASGFQRGLIKKAIAVKNILLSALDSRRLIKAYRPQLVIGTGGFTSGILLREAAKMKVPTLIHEQNAYPGKSNRMAAKTADCVALTFEEAAAYFPAGKTVLCGNPVRDDFKHIDRQVMRERLGLADDAVMVLAMGGSQGAVAINGAMRAVTAHYAGRPQVQLYQLTGKKQWEVVTRALDADHIPWGDGTNCHLLAYSNEMPTLMGAADLIIGRSGASSIAEMAASGTPCILIPYPYAAGDHQKFNAVAMARAGAAIVIEEKDLSGRGLIAAAEALIGDADKRRAMAQKALTYAKLDADERIVEKALALMGE</sequence>
<comment type="caution">
    <text evidence="13">The sequence shown here is derived from an EMBL/GenBank/DDBJ whole genome shotgun (WGS) entry which is preliminary data.</text>
</comment>
<dbReference type="eggNOG" id="COG0707">
    <property type="taxonomic scope" value="Bacteria"/>
</dbReference>
<comment type="subcellular location">
    <subcellularLocation>
        <location evidence="10">Cell membrane</location>
        <topology evidence="10">Peripheral membrane protein</topology>
        <orientation evidence="10">Cytoplasmic side</orientation>
    </subcellularLocation>
</comment>
<keyword evidence="2 10" id="KW-0132">Cell division</keyword>
<keyword evidence="3 10" id="KW-0328">Glycosyltransferase</keyword>
<dbReference type="Pfam" id="PF03033">
    <property type="entry name" value="Glyco_transf_28"/>
    <property type="match status" value="1"/>
</dbReference>
<accession>E6MGC6</accession>
<dbReference type="HOGENOM" id="CLU_037404_0_1_9"/>
<keyword evidence="5 10" id="KW-0133">Cell shape</keyword>
<dbReference type="GO" id="GO:0005975">
    <property type="term" value="P:carbohydrate metabolic process"/>
    <property type="evidence" value="ECO:0007669"/>
    <property type="project" value="InterPro"/>
</dbReference>
<evidence type="ECO:0000256" key="3">
    <source>
        <dbReference type="ARBA" id="ARBA00022676"/>
    </source>
</evidence>
<dbReference type="InterPro" id="IPR007235">
    <property type="entry name" value="Glyco_trans_28_C"/>
</dbReference>
<evidence type="ECO:0000256" key="7">
    <source>
        <dbReference type="ARBA" id="ARBA00023136"/>
    </source>
</evidence>
<dbReference type="EC" id="2.4.1.227" evidence="10"/>
<feature type="domain" description="Glycosyltransferase family 28 N-terminal" evidence="11">
    <location>
        <begin position="4"/>
        <end position="142"/>
    </location>
</feature>
<dbReference type="UniPathway" id="UPA00219"/>
<dbReference type="RefSeq" id="WP_006598483.1">
    <property type="nucleotide sequence ID" value="NZ_GL622359.1"/>
</dbReference>
<comment type="caution">
    <text evidence="10">Lacks conserved residue(s) required for the propagation of feature annotation.</text>
</comment>
<evidence type="ECO:0000256" key="1">
    <source>
        <dbReference type="ARBA" id="ARBA00022475"/>
    </source>
</evidence>
<feature type="binding site" evidence="10">
    <location>
        <position position="300"/>
    </location>
    <ligand>
        <name>UDP-N-acetyl-alpha-D-glucosamine</name>
        <dbReference type="ChEBI" id="CHEBI:57705"/>
    </ligand>
</feature>
<keyword evidence="7 10" id="KW-0472">Membrane</keyword>
<dbReference type="Pfam" id="PF04101">
    <property type="entry name" value="Glyco_tran_28_C"/>
    <property type="match status" value="1"/>
</dbReference>
<evidence type="ECO:0000256" key="4">
    <source>
        <dbReference type="ARBA" id="ARBA00022679"/>
    </source>
</evidence>
<dbReference type="OrthoDB" id="9808936at2"/>
<dbReference type="InterPro" id="IPR004276">
    <property type="entry name" value="GlycoTrans_28_N"/>
</dbReference>
<gene>
    <name evidence="10 13" type="primary">murG</name>
    <name evidence="13" type="ORF">HMP0721_1059</name>
</gene>
<protein>
    <recommendedName>
        <fullName evidence="10">UDP-N-acetylglucosamine--N-acetylmuramyl-(pentapeptide) pyrophosphoryl-undecaprenol N-acetylglucosamine transferase</fullName>
        <ecNumber evidence="10">2.4.1.227</ecNumber>
    </recommendedName>
    <alternativeName>
        <fullName evidence="10">Undecaprenyl-PP-MurNAc-pentapeptide-UDPGlcNAc GlcNAc transferase</fullName>
    </alternativeName>
</protein>
<dbReference type="GO" id="GO:0008360">
    <property type="term" value="P:regulation of cell shape"/>
    <property type="evidence" value="ECO:0007669"/>
    <property type="project" value="UniProtKB-KW"/>
</dbReference>
<comment type="function">
    <text evidence="10">Cell wall formation. Catalyzes the transfer of a GlcNAc subunit on undecaprenyl-pyrophosphoryl-MurNAc-pentapeptide (lipid intermediate I) to form undecaprenyl-pyrophosphoryl-MurNAc-(pentapeptide)GlcNAc (lipid intermediate II).</text>
</comment>
<dbReference type="GO" id="GO:0005886">
    <property type="term" value="C:plasma membrane"/>
    <property type="evidence" value="ECO:0007669"/>
    <property type="project" value="UniProtKB-SubCell"/>
</dbReference>
<comment type="pathway">
    <text evidence="10">Cell wall biogenesis; peptidoglycan biosynthesis.</text>
</comment>
<dbReference type="GO" id="GO:0009252">
    <property type="term" value="P:peptidoglycan biosynthetic process"/>
    <property type="evidence" value="ECO:0007669"/>
    <property type="project" value="UniProtKB-UniRule"/>
</dbReference>
<dbReference type="PANTHER" id="PTHR21015:SF22">
    <property type="entry name" value="GLYCOSYLTRANSFERASE"/>
    <property type="match status" value="1"/>
</dbReference>
<dbReference type="EMBL" id="AEQN01000016">
    <property type="protein sequence ID" value="EFV01666.1"/>
    <property type="molecule type" value="Genomic_DNA"/>
</dbReference>
<dbReference type="GO" id="GO:0051301">
    <property type="term" value="P:cell division"/>
    <property type="evidence" value="ECO:0007669"/>
    <property type="project" value="UniProtKB-KW"/>
</dbReference>
<dbReference type="GO" id="GO:0050511">
    <property type="term" value="F:undecaprenyldiphospho-muramoylpentapeptide beta-N-acetylglucosaminyltransferase activity"/>
    <property type="evidence" value="ECO:0007669"/>
    <property type="project" value="UniProtKB-UniRule"/>
</dbReference>
<keyword evidence="4 10" id="KW-0808">Transferase</keyword>
<dbReference type="STRING" id="887929.HMP0721_1059"/>
<keyword evidence="6 10" id="KW-0573">Peptidoglycan synthesis</keyword>
<evidence type="ECO:0000256" key="6">
    <source>
        <dbReference type="ARBA" id="ARBA00022984"/>
    </source>
</evidence>
<evidence type="ECO:0000256" key="5">
    <source>
        <dbReference type="ARBA" id="ARBA00022960"/>
    </source>
</evidence>
<dbReference type="PROSITE" id="PS51257">
    <property type="entry name" value="PROKAR_LIPOPROTEIN"/>
    <property type="match status" value="1"/>
</dbReference>
<dbReference type="NCBIfam" id="TIGR01133">
    <property type="entry name" value="murG"/>
    <property type="match status" value="1"/>
</dbReference>
<evidence type="ECO:0000256" key="8">
    <source>
        <dbReference type="ARBA" id="ARBA00023306"/>
    </source>
</evidence>
<dbReference type="AlphaFoldDB" id="E6MGC6"/>
<keyword evidence="9 10" id="KW-0961">Cell wall biogenesis/degradation</keyword>
<comment type="similarity">
    <text evidence="10">Belongs to the glycosyltransferase 28 family. MurG subfamily.</text>
</comment>
<evidence type="ECO:0000256" key="2">
    <source>
        <dbReference type="ARBA" id="ARBA00022618"/>
    </source>
</evidence>
<feature type="binding site" evidence="10">
    <location>
        <begin position="11"/>
        <end position="13"/>
    </location>
    <ligand>
        <name>UDP-N-acetyl-alpha-D-glucosamine</name>
        <dbReference type="ChEBI" id="CHEBI:57705"/>
    </ligand>
</feature>
<dbReference type="CDD" id="cd03785">
    <property type="entry name" value="GT28_MurG"/>
    <property type="match status" value="1"/>
</dbReference>
<keyword evidence="1 10" id="KW-1003">Cell membrane</keyword>
<feature type="binding site" evidence="10">
    <location>
        <position position="195"/>
    </location>
    <ligand>
        <name>UDP-N-acetyl-alpha-D-glucosamine</name>
        <dbReference type="ChEBI" id="CHEBI:57705"/>
    </ligand>
</feature>
<dbReference type="PANTHER" id="PTHR21015">
    <property type="entry name" value="UDP-N-ACETYLGLUCOSAMINE--N-ACETYLMURAMYL-(PENTAPEPTIDE) PYROPHOSPHORYL-UNDECAPRENOL N-ACETYLGLUCOSAMINE TRANSFERASE 1"/>
    <property type="match status" value="1"/>
</dbReference>
<comment type="catalytic activity">
    <reaction evidence="10">
        <text>di-trans,octa-cis-undecaprenyl diphospho-N-acetyl-alpha-D-muramoyl-L-alanyl-D-glutamyl-meso-2,6-diaminopimeloyl-D-alanyl-D-alanine + UDP-N-acetyl-alpha-D-glucosamine = di-trans,octa-cis-undecaprenyl diphospho-[N-acetyl-alpha-D-glucosaminyl-(1-&gt;4)]-N-acetyl-alpha-D-muramoyl-L-alanyl-D-glutamyl-meso-2,6-diaminopimeloyl-D-alanyl-D-alanine + UDP + H(+)</text>
        <dbReference type="Rhea" id="RHEA:31227"/>
        <dbReference type="ChEBI" id="CHEBI:15378"/>
        <dbReference type="ChEBI" id="CHEBI:57705"/>
        <dbReference type="ChEBI" id="CHEBI:58223"/>
        <dbReference type="ChEBI" id="CHEBI:61387"/>
        <dbReference type="ChEBI" id="CHEBI:61388"/>
        <dbReference type="EC" id="2.4.1.227"/>
    </reaction>
</comment>
<evidence type="ECO:0000256" key="10">
    <source>
        <dbReference type="HAMAP-Rule" id="MF_00033"/>
    </source>
</evidence>
<organism evidence="13 14">
    <name type="scientific">Pseudoramibacter alactolyticus ATCC 23263</name>
    <dbReference type="NCBI Taxonomy" id="887929"/>
    <lineage>
        <taxon>Bacteria</taxon>
        <taxon>Bacillati</taxon>
        <taxon>Bacillota</taxon>
        <taxon>Clostridia</taxon>
        <taxon>Eubacteriales</taxon>
        <taxon>Eubacteriaceae</taxon>
        <taxon>Pseudoramibacter</taxon>
    </lineage>
</organism>
<evidence type="ECO:0000256" key="9">
    <source>
        <dbReference type="ARBA" id="ARBA00023316"/>
    </source>
</evidence>
<dbReference type="InterPro" id="IPR006009">
    <property type="entry name" value="GlcNAc_MurG"/>
</dbReference>
<dbReference type="Gene3D" id="3.40.50.2000">
    <property type="entry name" value="Glycogen Phosphorylase B"/>
    <property type="match status" value="2"/>
</dbReference>
<dbReference type="HAMAP" id="MF_00033">
    <property type="entry name" value="MurG"/>
    <property type="match status" value="1"/>
</dbReference>